<dbReference type="EMBL" id="BSYO01000028">
    <property type="protein sequence ID" value="GMH24763.1"/>
    <property type="molecule type" value="Genomic_DNA"/>
</dbReference>
<dbReference type="AlphaFoldDB" id="A0AAD3Y0Q5"/>
<gene>
    <name evidence="1" type="ORF">Nepgr_026606</name>
</gene>
<evidence type="ECO:0000313" key="2">
    <source>
        <dbReference type="Proteomes" id="UP001279734"/>
    </source>
</evidence>
<protein>
    <recommendedName>
        <fullName evidence="3">Cytochrome c domain-containing protein</fullName>
    </recommendedName>
</protein>
<keyword evidence="2" id="KW-1185">Reference proteome</keyword>
<comment type="caution">
    <text evidence="1">The sequence shown here is derived from an EMBL/GenBank/DDBJ whole genome shotgun (WGS) entry which is preliminary data.</text>
</comment>
<sequence length="115" mass="13044">MQGLECKTESYSRHSFQPCNHQRQHQFPFNPSLAMKAIGKVAGWLLEQPALVWNSDDVSKTIPSPFFIGAKRQLGDRIATNNCIPCHGIQSSGSEEVIHLMQPISLFYKPRRILH</sequence>
<evidence type="ECO:0008006" key="3">
    <source>
        <dbReference type="Google" id="ProtNLM"/>
    </source>
</evidence>
<dbReference type="Proteomes" id="UP001279734">
    <property type="component" value="Unassembled WGS sequence"/>
</dbReference>
<evidence type="ECO:0000313" key="1">
    <source>
        <dbReference type="EMBL" id="GMH24763.1"/>
    </source>
</evidence>
<reference evidence="1" key="1">
    <citation type="submission" date="2023-05" db="EMBL/GenBank/DDBJ databases">
        <title>Nepenthes gracilis genome sequencing.</title>
        <authorList>
            <person name="Fukushima K."/>
        </authorList>
    </citation>
    <scope>NUCLEOTIDE SEQUENCE</scope>
    <source>
        <strain evidence="1">SING2019-196</strain>
    </source>
</reference>
<organism evidence="1 2">
    <name type="scientific">Nepenthes gracilis</name>
    <name type="common">Slender pitcher plant</name>
    <dbReference type="NCBI Taxonomy" id="150966"/>
    <lineage>
        <taxon>Eukaryota</taxon>
        <taxon>Viridiplantae</taxon>
        <taxon>Streptophyta</taxon>
        <taxon>Embryophyta</taxon>
        <taxon>Tracheophyta</taxon>
        <taxon>Spermatophyta</taxon>
        <taxon>Magnoliopsida</taxon>
        <taxon>eudicotyledons</taxon>
        <taxon>Gunneridae</taxon>
        <taxon>Pentapetalae</taxon>
        <taxon>Caryophyllales</taxon>
        <taxon>Nepenthaceae</taxon>
        <taxon>Nepenthes</taxon>
    </lineage>
</organism>
<name>A0AAD3Y0Q5_NEPGR</name>
<proteinExistence type="predicted"/>
<accession>A0AAD3Y0Q5</accession>